<organism evidence="1 2">
    <name type="scientific">Vallitalea pronyensis</name>
    <dbReference type="NCBI Taxonomy" id="1348613"/>
    <lineage>
        <taxon>Bacteria</taxon>
        <taxon>Bacillati</taxon>
        <taxon>Bacillota</taxon>
        <taxon>Clostridia</taxon>
        <taxon>Lachnospirales</taxon>
        <taxon>Vallitaleaceae</taxon>
        <taxon>Vallitalea</taxon>
    </lineage>
</organism>
<evidence type="ECO:0000313" key="1">
    <source>
        <dbReference type="EMBL" id="QUI24707.1"/>
    </source>
</evidence>
<gene>
    <name evidence="1" type="ORF">HZI73_21450</name>
</gene>
<dbReference type="RefSeq" id="WP_212695401.1">
    <property type="nucleotide sequence ID" value="NZ_CP058649.1"/>
</dbReference>
<reference evidence="1" key="1">
    <citation type="submission" date="2020-07" db="EMBL/GenBank/DDBJ databases">
        <title>Vallitalea pronyensis genome.</title>
        <authorList>
            <person name="Postec A."/>
        </authorList>
    </citation>
    <scope>NUCLEOTIDE SEQUENCE</scope>
    <source>
        <strain evidence="1">FatNI3</strain>
    </source>
</reference>
<dbReference type="AlphaFoldDB" id="A0A8J8MMP7"/>
<dbReference type="Proteomes" id="UP000683246">
    <property type="component" value="Chromosome"/>
</dbReference>
<dbReference type="KEGG" id="vpy:HZI73_21450"/>
<protein>
    <submittedName>
        <fullName evidence="1">Uncharacterized protein</fullName>
    </submittedName>
</protein>
<accession>A0A8J8MMP7</accession>
<dbReference type="EMBL" id="CP058649">
    <property type="protein sequence ID" value="QUI24707.1"/>
    <property type="molecule type" value="Genomic_DNA"/>
</dbReference>
<proteinExistence type="predicted"/>
<sequence length="160" mass="18213">MHTRYTAEGTVTPSCSKSHITYVVNIDDKITNLNIDFSYEPKCLDDMEISKHLIQGCLNTYCKDVNSYNQEDWKAYLPLKNLLTLSIDGPDGFRGAAHRLVNHQQISISKESATYGFIKGDMLPGRWIITISVHAVVTDHCTYKLHVWEGESRDEDMDTL</sequence>
<name>A0A8J8MMP7_9FIRM</name>
<keyword evidence="2" id="KW-1185">Reference proteome</keyword>
<evidence type="ECO:0000313" key="2">
    <source>
        <dbReference type="Proteomes" id="UP000683246"/>
    </source>
</evidence>